<organism evidence="2 3">
    <name type="scientific">Vitis vinifera</name>
    <name type="common">Grape</name>
    <dbReference type="NCBI Taxonomy" id="29760"/>
    <lineage>
        <taxon>Eukaryota</taxon>
        <taxon>Viridiplantae</taxon>
        <taxon>Streptophyta</taxon>
        <taxon>Embryophyta</taxon>
        <taxon>Tracheophyta</taxon>
        <taxon>Spermatophyta</taxon>
        <taxon>Magnoliopsida</taxon>
        <taxon>eudicotyledons</taxon>
        <taxon>Gunneridae</taxon>
        <taxon>Pentapetalae</taxon>
        <taxon>rosids</taxon>
        <taxon>Vitales</taxon>
        <taxon>Vitaceae</taxon>
        <taxon>Viteae</taxon>
        <taxon>Vitis</taxon>
    </lineage>
</organism>
<accession>A0A438GZ59</accession>
<dbReference type="Pfam" id="PF07727">
    <property type="entry name" value="RVT_2"/>
    <property type="match status" value="1"/>
</dbReference>
<dbReference type="EMBL" id="QGNW01000311">
    <property type="protein sequence ID" value="RVW77515.1"/>
    <property type="molecule type" value="Genomic_DNA"/>
</dbReference>
<dbReference type="Proteomes" id="UP000288805">
    <property type="component" value="Unassembled WGS sequence"/>
</dbReference>
<evidence type="ECO:0000313" key="3">
    <source>
        <dbReference type="Proteomes" id="UP000288805"/>
    </source>
</evidence>
<protein>
    <submittedName>
        <fullName evidence="2">Retrovirus-related Pol polyprotein from transposon RE1</fullName>
    </submittedName>
</protein>
<sequence>MLHLDWQAAMKTEYDALLTNSTRTLVPKPVNKLIIGCKWIYKLKLKVDGSVDRFKARLVAKGFNQTYGIDYFETFCSVVKPTTIQIVLSLAISHGWLVKQLDVNNGFLNALYGMKQAPRAWFTELKNFTKPCSLSDSSMFLFRKGTDMIIILIYVDDIIVIGSNTVLVHQVVSSLYSQFALKDLGILNYFLGVEVCWQGSSLHLSQTKYIKDLLTRAGLADCKAIATLMTTSHTFSASEGSLLADPSQYRNIVGALQYCTITRPDISFSVNKLCQFMQSPTDLHWQAVKRLLRYLKGTTSFGLSFHSSSDLQLTAYADADWLFTSHNLDIIGNLKLDYAKPIVAENIVAKAICDSAIDVIWDHFNGWMVSKETGDVNFPIELQIAFNSHIALCMNTPNEVV</sequence>
<name>A0A438GZ59_VITVI</name>
<evidence type="ECO:0000313" key="2">
    <source>
        <dbReference type="EMBL" id="RVW77515.1"/>
    </source>
</evidence>
<dbReference type="InterPro" id="IPR013103">
    <property type="entry name" value="RVT_2"/>
</dbReference>
<gene>
    <name evidence="2" type="primary">RE1_1322</name>
    <name evidence="2" type="ORF">CK203_050267</name>
</gene>
<comment type="caution">
    <text evidence="2">The sequence shown here is derived from an EMBL/GenBank/DDBJ whole genome shotgun (WGS) entry which is preliminary data.</text>
</comment>
<feature type="domain" description="Reverse transcriptase Ty1/copia-type" evidence="1">
    <location>
        <begin position="110"/>
        <end position="229"/>
    </location>
</feature>
<proteinExistence type="predicted"/>
<reference evidence="2 3" key="1">
    <citation type="journal article" date="2018" name="PLoS Genet.">
        <title>Population sequencing reveals clonal diversity and ancestral inbreeding in the grapevine cultivar Chardonnay.</title>
        <authorList>
            <person name="Roach M.J."/>
            <person name="Johnson D.L."/>
            <person name="Bohlmann J."/>
            <person name="van Vuuren H.J."/>
            <person name="Jones S.J."/>
            <person name="Pretorius I.S."/>
            <person name="Schmidt S.A."/>
            <person name="Borneman A.R."/>
        </authorList>
    </citation>
    <scope>NUCLEOTIDE SEQUENCE [LARGE SCALE GENOMIC DNA]</scope>
    <source>
        <strain evidence="3">cv. Chardonnay</strain>
        <tissue evidence="2">Leaf</tissue>
    </source>
</reference>
<dbReference type="AlphaFoldDB" id="A0A438GZ59"/>
<dbReference type="PANTHER" id="PTHR11439:SF455">
    <property type="entry name" value="RLK (RECEPTOR-LIKE PROTEIN KINASE) 8, PUTATIVE-RELATED"/>
    <property type="match status" value="1"/>
</dbReference>
<dbReference type="PANTHER" id="PTHR11439">
    <property type="entry name" value="GAG-POL-RELATED RETROTRANSPOSON"/>
    <property type="match status" value="1"/>
</dbReference>
<dbReference type="SUPFAM" id="SSF56672">
    <property type="entry name" value="DNA/RNA polymerases"/>
    <property type="match status" value="1"/>
</dbReference>
<evidence type="ECO:0000259" key="1">
    <source>
        <dbReference type="Pfam" id="PF07727"/>
    </source>
</evidence>
<dbReference type="InterPro" id="IPR043502">
    <property type="entry name" value="DNA/RNA_pol_sf"/>
</dbReference>